<dbReference type="SUPFAM" id="SSF53901">
    <property type="entry name" value="Thiolase-like"/>
    <property type="match status" value="1"/>
</dbReference>
<keyword evidence="1" id="KW-0596">Phosphopantetheine</keyword>
<dbReference type="PANTHER" id="PTHR43775">
    <property type="entry name" value="FATTY ACID SYNTHASE"/>
    <property type="match status" value="1"/>
</dbReference>
<comment type="caution">
    <text evidence="5">The sequence shown here is derived from an EMBL/GenBank/DDBJ whole genome shotgun (WGS) entry which is preliminary data.</text>
</comment>
<dbReference type="InterPro" id="IPR050091">
    <property type="entry name" value="PKS_NRPS_Biosynth_Enz"/>
</dbReference>
<evidence type="ECO:0000313" key="5">
    <source>
        <dbReference type="EMBL" id="MDB6371855.1"/>
    </source>
</evidence>
<dbReference type="GO" id="GO:0006633">
    <property type="term" value="P:fatty acid biosynthetic process"/>
    <property type="evidence" value="ECO:0007669"/>
    <property type="project" value="TreeGrafter"/>
</dbReference>
<evidence type="ECO:0000259" key="4">
    <source>
        <dbReference type="Pfam" id="PF16197"/>
    </source>
</evidence>
<dbReference type="Pfam" id="PF02801">
    <property type="entry name" value="Ketoacyl-synt_C"/>
    <property type="match status" value="1"/>
</dbReference>
<dbReference type="AlphaFoldDB" id="A0AAW6BJ77"/>
<organism evidence="5 6">
    <name type="scientific">Photorhabdus bodei</name>
    <dbReference type="NCBI Taxonomy" id="2029681"/>
    <lineage>
        <taxon>Bacteria</taxon>
        <taxon>Pseudomonadati</taxon>
        <taxon>Pseudomonadota</taxon>
        <taxon>Gammaproteobacteria</taxon>
        <taxon>Enterobacterales</taxon>
        <taxon>Morganellaceae</taxon>
        <taxon>Photorhabdus</taxon>
    </lineage>
</organism>
<evidence type="ECO:0000256" key="2">
    <source>
        <dbReference type="ARBA" id="ARBA00022553"/>
    </source>
</evidence>
<dbReference type="Gene3D" id="3.40.47.10">
    <property type="match status" value="1"/>
</dbReference>
<evidence type="ECO:0000313" key="6">
    <source>
        <dbReference type="Proteomes" id="UP001212996"/>
    </source>
</evidence>
<dbReference type="InterPro" id="IPR014031">
    <property type="entry name" value="Ketoacyl_synth_C"/>
</dbReference>
<accession>A0AAW6BJ77</accession>
<feature type="domain" description="Beta-ketoacyl synthase C-terminal" evidence="3">
    <location>
        <begin position="24"/>
        <end position="51"/>
    </location>
</feature>
<dbReference type="GO" id="GO:0004312">
    <property type="term" value="F:fatty acid synthase activity"/>
    <property type="evidence" value="ECO:0007669"/>
    <property type="project" value="TreeGrafter"/>
</dbReference>
<evidence type="ECO:0000256" key="1">
    <source>
        <dbReference type="ARBA" id="ARBA00022450"/>
    </source>
</evidence>
<feature type="domain" description="Polyketide synthase C-terminal extension" evidence="4">
    <location>
        <begin position="54"/>
        <end position="104"/>
    </location>
</feature>
<dbReference type="InterPro" id="IPR032821">
    <property type="entry name" value="PKS_assoc"/>
</dbReference>
<dbReference type="Pfam" id="PF16197">
    <property type="entry name" value="KAsynt_C_assoc"/>
    <property type="match status" value="1"/>
</dbReference>
<name>A0AAW6BJ77_9GAMM</name>
<gene>
    <name evidence="5" type="ORF">PH362_07795</name>
</gene>
<proteinExistence type="predicted"/>
<sequence>MAREGGFIADVTGFDAAVFDISNTEVAAGIAGLIKAVLCLQRGQVPGNLHADPPNPNIRFTDLRLQFPRQLTSLSEGKVIAGVNSFGFGGTNVHVVLNNNTESPVRLRAT</sequence>
<dbReference type="RefSeq" id="WP_146747571.1">
    <property type="nucleotide sequence ID" value="NZ_JAQMFO010000008.1"/>
</dbReference>
<dbReference type="InterPro" id="IPR016039">
    <property type="entry name" value="Thiolase-like"/>
</dbReference>
<keyword evidence="2" id="KW-0597">Phosphoprotein</keyword>
<reference evidence="5" key="1">
    <citation type="submission" date="2023-01" db="EMBL/GenBank/DDBJ databases">
        <title>Genome sequencing of Photorhabdus bodei 09-20.</title>
        <authorList>
            <person name="Kalindamar S."/>
            <person name="Kumru S."/>
        </authorList>
    </citation>
    <scope>NUCLEOTIDE SEQUENCE</scope>
    <source>
        <strain evidence="5">09-20</strain>
    </source>
</reference>
<dbReference type="Proteomes" id="UP001212996">
    <property type="component" value="Unassembled WGS sequence"/>
</dbReference>
<dbReference type="PANTHER" id="PTHR43775:SF37">
    <property type="entry name" value="SI:DKEY-61P9.11"/>
    <property type="match status" value="1"/>
</dbReference>
<protein>
    <submittedName>
        <fullName evidence="5">Ketoacyl-synthetase C-terminal extension domain-containing protein</fullName>
    </submittedName>
</protein>
<evidence type="ECO:0000259" key="3">
    <source>
        <dbReference type="Pfam" id="PF02801"/>
    </source>
</evidence>
<dbReference type="EMBL" id="JAQMFO010000008">
    <property type="protein sequence ID" value="MDB6371855.1"/>
    <property type="molecule type" value="Genomic_DNA"/>
</dbReference>